<proteinExistence type="predicted"/>
<name>A0ABR5TKT1_9BACL</name>
<keyword evidence="1" id="KW-0812">Transmembrane</keyword>
<feature type="transmembrane region" description="Helical" evidence="1">
    <location>
        <begin position="6"/>
        <end position="29"/>
    </location>
</feature>
<dbReference type="Proteomes" id="UP000070467">
    <property type="component" value="Unassembled WGS sequence"/>
</dbReference>
<sequence length="41" mass="4852">MFFCFFLIILFYHVNCCFSIFIGNLLFFVSRGAFFIAICLL</sequence>
<organism evidence="2 3">
    <name type="scientific">Gemelliphila asaccharolytica</name>
    <dbReference type="NCBI Taxonomy" id="502393"/>
    <lineage>
        <taxon>Bacteria</taxon>
        <taxon>Bacillati</taxon>
        <taxon>Bacillota</taxon>
        <taxon>Bacilli</taxon>
        <taxon>Bacillales</taxon>
        <taxon>Gemellaceae</taxon>
        <taxon>Gemelliphila</taxon>
    </lineage>
</organism>
<keyword evidence="1" id="KW-1133">Transmembrane helix</keyword>
<dbReference type="EMBL" id="LSDB01000060">
    <property type="protein sequence ID" value="KXB56289.1"/>
    <property type="molecule type" value="Genomic_DNA"/>
</dbReference>
<evidence type="ECO:0000313" key="2">
    <source>
        <dbReference type="EMBL" id="KXB56289.1"/>
    </source>
</evidence>
<reference evidence="2 3" key="1">
    <citation type="submission" date="2016-01" db="EMBL/GenBank/DDBJ databases">
        <authorList>
            <person name="Mitreva M."/>
            <person name="Pepin K.H."/>
            <person name="Mihindukulasuriya K.A."/>
            <person name="Fulton R."/>
            <person name="Fronick C."/>
            <person name="O'Laughlin M."/>
            <person name="Miner T."/>
            <person name="Herter B."/>
            <person name="Rosa B.A."/>
            <person name="Cordes M."/>
            <person name="Tomlinson C."/>
            <person name="Wollam A."/>
            <person name="Palsikar V.B."/>
            <person name="Mardis E.R."/>
            <person name="Wilson R.K."/>
        </authorList>
    </citation>
    <scope>NUCLEOTIDE SEQUENCE [LARGE SCALE GENOMIC DNA]</scope>
    <source>
        <strain evidence="2 3">KA00071</strain>
    </source>
</reference>
<evidence type="ECO:0000313" key="3">
    <source>
        <dbReference type="Proteomes" id="UP000070467"/>
    </source>
</evidence>
<evidence type="ECO:0008006" key="4">
    <source>
        <dbReference type="Google" id="ProtNLM"/>
    </source>
</evidence>
<accession>A0ABR5TKT1</accession>
<evidence type="ECO:0000256" key="1">
    <source>
        <dbReference type="SAM" id="Phobius"/>
    </source>
</evidence>
<gene>
    <name evidence="2" type="ORF">HMPREF1871_01109</name>
</gene>
<keyword evidence="3" id="KW-1185">Reference proteome</keyword>
<keyword evidence="1" id="KW-0472">Membrane</keyword>
<protein>
    <recommendedName>
        <fullName evidence="4">NADH dehydrogenase subunit 4L</fullName>
    </recommendedName>
</protein>
<comment type="caution">
    <text evidence="2">The sequence shown here is derived from an EMBL/GenBank/DDBJ whole genome shotgun (WGS) entry which is preliminary data.</text>
</comment>